<proteinExistence type="predicted"/>
<dbReference type="OrthoDB" id="252349at2"/>
<keyword evidence="4" id="KW-1185">Reference proteome</keyword>
<feature type="domain" description="SGNH hydrolase-type esterase" evidence="2">
    <location>
        <begin position="101"/>
        <end position="291"/>
    </location>
</feature>
<dbReference type="Pfam" id="PF13472">
    <property type="entry name" value="Lipase_GDSL_2"/>
    <property type="match status" value="1"/>
</dbReference>
<dbReference type="PANTHER" id="PTHR30383">
    <property type="entry name" value="THIOESTERASE 1/PROTEASE 1/LYSOPHOSPHOLIPASE L1"/>
    <property type="match status" value="1"/>
</dbReference>
<dbReference type="InterPro" id="IPR051532">
    <property type="entry name" value="Ester_Hydrolysis_Enzymes"/>
</dbReference>
<evidence type="ECO:0000313" key="3">
    <source>
        <dbReference type="EMBL" id="SFE49723.1"/>
    </source>
</evidence>
<dbReference type="CDD" id="cd04506">
    <property type="entry name" value="SGNH_hydrolase_YpmR_like"/>
    <property type="match status" value="1"/>
</dbReference>
<evidence type="ECO:0000259" key="2">
    <source>
        <dbReference type="Pfam" id="PF13472"/>
    </source>
</evidence>
<dbReference type="AlphaFoldDB" id="A0A1I2B373"/>
<gene>
    <name evidence="3" type="ORF">SAMN05216238_12015</name>
</gene>
<feature type="region of interest" description="Disordered" evidence="1">
    <location>
        <begin position="31"/>
        <end position="73"/>
    </location>
</feature>
<dbReference type="EMBL" id="FOMR01000020">
    <property type="protein sequence ID" value="SFE49723.1"/>
    <property type="molecule type" value="Genomic_DNA"/>
</dbReference>
<protein>
    <submittedName>
        <fullName evidence="3">Lysophospholipase L1</fullName>
    </submittedName>
</protein>
<evidence type="ECO:0000313" key="4">
    <source>
        <dbReference type="Proteomes" id="UP000199474"/>
    </source>
</evidence>
<dbReference type="InterPro" id="IPR013830">
    <property type="entry name" value="SGNH_hydro"/>
</dbReference>
<accession>A0A1I2B373</accession>
<organism evidence="3 4">
    <name type="scientific">Lentibacillus persicus</name>
    <dbReference type="NCBI Taxonomy" id="640948"/>
    <lineage>
        <taxon>Bacteria</taxon>
        <taxon>Bacillati</taxon>
        <taxon>Bacillota</taxon>
        <taxon>Bacilli</taxon>
        <taxon>Bacillales</taxon>
        <taxon>Bacillaceae</taxon>
        <taxon>Lentibacillus</taxon>
    </lineage>
</organism>
<dbReference type="GO" id="GO:0004622">
    <property type="term" value="F:phosphatidylcholine lysophospholipase activity"/>
    <property type="evidence" value="ECO:0007669"/>
    <property type="project" value="TreeGrafter"/>
</dbReference>
<dbReference type="PANTHER" id="PTHR30383:SF27">
    <property type="entry name" value="SPORE GERMINATION LIPASE LIPC"/>
    <property type="match status" value="1"/>
</dbReference>
<dbReference type="STRING" id="640948.SAMN05216238_12015"/>
<name>A0A1I2B373_9BACI</name>
<dbReference type="SUPFAM" id="SSF52266">
    <property type="entry name" value="SGNH hydrolase"/>
    <property type="match status" value="1"/>
</dbReference>
<reference evidence="4" key="1">
    <citation type="submission" date="2016-10" db="EMBL/GenBank/DDBJ databases">
        <authorList>
            <person name="Varghese N."/>
            <person name="Submissions S."/>
        </authorList>
    </citation>
    <scope>NUCLEOTIDE SEQUENCE [LARGE SCALE GENOMIC DNA]</scope>
    <source>
        <strain evidence="4">DSM 22530</strain>
    </source>
</reference>
<dbReference type="InterPro" id="IPR036514">
    <property type="entry name" value="SGNH_hydro_sf"/>
</dbReference>
<sequence length="303" mass="34830">MMKKRYALLILGILLIGITVFLIINKPETSEEETIERTKLEEQEDNSEIKEDETEDDTSPSENQSTEEPAEEPVAQLQELFSEVVRTTIDFFTNRESHVTALGDSLTQGVGDNVTEGGYVSILDNTINRNNQLVTFDNHGKRGHRSDQLLKRLEEDKVAQSVENADIVLITIGANDIMQVVKENFTDLKVNDFTDAKETYEQNLRQVFDRINHLNEDTSIYLVGIYNPFMNYFPDIRELEMIVQDWNSISQRVTEDYDNGTFVPVADLFSTGDKKLFADDNFHPSHRGYQLFARRVLEYLTDQ</sequence>
<feature type="compositionally biased region" description="Acidic residues" evidence="1">
    <location>
        <begin position="42"/>
        <end position="59"/>
    </location>
</feature>
<dbReference type="Gene3D" id="3.40.50.1110">
    <property type="entry name" value="SGNH hydrolase"/>
    <property type="match status" value="1"/>
</dbReference>
<evidence type="ECO:0000256" key="1">
    <source>
        <dbReference type="SAM" id="MobiDB-lite"/>
    </source>
</evidence>
<dbReference type="Proteomes" id="UP000199474">
    <property type="component" value="Unassembled WGS sequence"/>
</dbReference>